<accession>A0A7Y9J770</accession>
<gene>
    <name evidence="2" type="ORF">BJ983_004075</name>
</gene>
<keyword evidence="1" id="KW-1133">Transmembrane helix</keyword>
<keyword evidence="3" id="KW-1185">Reference proteome</keyword>
<dbReference type="Pfam" id="PF11239">
    <property type="entry name" value="DUF3040"/>
    <property type="match status" value="1"/>
</dbReference>
<dbReference type="RefSeq" id="WP_179795479.1">
    <property type="nucleotide sequence ID" value="NZ_BAABHP010000020.1"/>
</dbReference>
<evidence type="ECO:0000256" key="1">
    <source>
        <dbReference type="SAM" id="Phobius"/>
    </source>
</evidence>
<name>A0A7Y9J770_9PSEU</name>
<evidence type="ECO:0000313" key="2">
    <source>
        <dbReference type="EMBL" id="NYD37973.1"/>
    </source>
</evidence>
<dbReference type="InterPro" id="IPR021401">
    <property type="entry name" value="DUF3040"/>
</dbReference>
<dbReference type="EMBL" id="JACCBN010000001">
    <property type="protein sequence ID" value="NYD37973.1"/>
    <property type="molecule type" value="Genomic_DNA"/>
</dbReference>
<dbReference type="Proteomes" id="UP000535890">
    <property type="component" value="Unassembled WGS sequence"/>
</dbReference>
<feature type="transmembrane region" description="Helical" evidence="1">
    <location>
        <begin position="74"/>
        <end position="94"/>
    </location>
</feature>
<protein>
    <recommendedName>
        <fullName evidence="4">DUF3040 family protein</fullName>
    </recommendedName>
</protein>
<evidence type="ECO:0000313" key="3">
    <source>
        <dbReference type="Proteomes" id="UP000535890"/>
    </source>
</evidence>
<keyword evidence="1" id="KW-0812">Transmembrane</keyword>
<feature type="transmembrane region" description="Helical" evidence="1">
    <location>
        <begin position="51"/>
        <end position="68"/>
    </location>
</feature>
<evidence type="ECO:0008006" key="4">
    <source>
        <dbReference type="Google" id="ProtNLM"/>
    </source>
</evidence>
<keyword evidence="1" id="KW-0472">Membrane</keyword>
<reference evidence="2 3" key="1">
    <citation type="submission" date="2020-07" db="EMBL/GenBank/DDBJ databases">
        <title>Sequencing the genomes of 1000 actinobacteria strains.</title>
        <authorList>
            <person name="Klenk H.-P."/>
        </authorList>
    </citation>
    <scope>NUCLEOTIDE SEQUENCE [LARGE SCALE GENOMIC DNA]</scope>
    <source>
        <strain evidence="2 3">DSM 45772</strain>
    </source>
</reference>
<sequence>MHTPSDPTPLTGEEQAVLASISDHEHRTDARFAEALSDGVPPARRRPRRTAGLALAGVTAVAVAPLVLPSAYVLAVAAVALLVVVPTGLVVWAMRQGHVDPDSGRTR</sequence>
<dbReference type="AlphaFoldDB" id="A0A7Y9J770"/>
<organism evidence="2 3">
    <name type="scientific">Actinomycetospora corticicola</name>
    <dbReference type="NCBI Taxonomy" id="663602"/>
    <lineage>
        <taxon>Bacteria</taxon>
        <taxon>Bacillati</taxon>
        <taxon>Actinomycetota</taxon>
        <taxon>Actinomycetes</taxon>
        <taxon>Pseudonocardiales</taxon>
        <taxon>Pseudonocardiaceae</taxon>
        <taxon>Actinomycetospora</taxon>
    </lineage>
</organism>
<comment type="caution">
    <text evidence="2">The sequence shown here is derived from an EMBL/GenBank/DDBJ whole genome shotgun (WGS) entry which is preliminary data.</text>
</comment>
<proteinExistence type="predicted"/>